<evidence type="ECO:0000313" key="1">
    <source>
        <dbReference type="EMBL" id="KAF2007413.1"/>
    </source>
</evidence>
<keyword evidence="2" id="KW-1185">Reference proteome</keyword>
<sequence>MAKECKVRAFKLDGTNGLRNPVLVPIMPTLEKFGLNHCWMSIWKILPAVSGVHARLHVLKFDHVNVDPDALILAMASPWLRCLRQVLVFSPPVSAIYNKLYATYGKASKAGTTTSFLLNLATQFPLETFKISVYMGNEFEWPGANPFIPDTGPWEIKHSTGLWLANLANALQDIDTEFEAYQE</sequence>
<reference evidence="1" key="1">
    <citation type="journal article" date="2020" name="Stud. Mycol.">
        <title>101 Dothideomycetes genomes: a test case for predicting lifestyles and emergence of pathogens.</title>
        <authorList>
            <person name="Haridas S."/>
            <person name="Albert R."/>
            <person name="Binder M."/>
            <person name="Bloem J."/>
            <person name="Labutti K."/>
            <person name="Salamov A."/>
            <person name="Andreopoulos B."/>
            <person name="Baker S."/>
            <person name="Barry K."/>
            <person name="Bills G."/>
            <person name="Bluhm B."/>
            <person name="Cannon C."/>
            <person name="Castanera R."/>
            <person name="Culley D."/>
            <person name="Daum C."/>
            <person name="Ezra D."/>
            <person name="Gonzalez J."/>
            <person name="Henrissat B."/>
            <person name="Kuo A."/>
            <person name="Liang C."/>
            <person name="Lipzen A."/>
            <person name="Lutzoni F."/>
            <person name="Magnuson J."/>
            <person name="Mondo S."/>
            <person name="Nolan M."/>
            <person name="Ohm R."/>
            <person name="Pangilinan J."/>
            <person name="Park H.-J."/>
            <person name="Ramirez L."/>
            <person name="Alfaro M."/>
            <person name="Sun H."/>
            <person name="Tritt A."/>
            <person name="Yoshinaga Y."/>
            <person name="Zwiers L.-H."/>
            <person name="Turgeon B."/>
            <person name="Goodwin S."/>
            <person name="Spatafora J."/>
            <person name="Crous P."/>
            <person name="Grigoriev I."/>
        </authorList>
    </citation>
    <scope>NUCLEOTIDE SEQUENCE</scope>
    <source>
        <strain evidence="1">CBS 123094</strain>
    </source>
</reference>
<accession>A0A6A5X3B5</accession>
<dbReference type="Proteomes" id="UP000799779">
    <property type="component" value="Unassembled WGS sequence"/>
</dbReference>
<organism evidence="1 2">
    <name type="scientific">Amniculicola lignicola CBS 123094</name>
    <dbReference type="NCBI Taxonomy" id="1392246"/>
    <lineage>
        <taxon>Eukaryota</taxon>
        <taxon>Fungi</taxon>
        <taxon>Dikarya</taxon>
        <taxon>Ascomycota</taxon>
        <taxon>Pezizomycotina</taxon>
        <taxon>Dothideomycetes</taxon>
        <taxon>Pleosporomycetidae</taxon>
        <taxon>Pleosporales</taxon>
        <taxon>Amniculicolaceae</taxon>
        <taxon>Amniculicola</taxon>
    </lineage>
</organism>
<name>A0A6A5X3B5_9PLEO</name>
<protein>
    <submittedName>
        <fullName evidence="1">Uncharacterized protein</fullName>
    </submittedName>
</protein>
<proteinExistence type="predicted"/>
<dbReference type="AlphaFoldDB" id="A0A6A5X3B5"/>
<dbReference type="EMBL" id="ML977557">
    <property type="protein sequence ID" value="KAF2007413.1"/>
    <property type="molecule type" value="Genomic_DNA"/>
</dbReference>
<evidence type="ECO:0000313" key="2">
    <source>
        <dbReference type="Proteomes" id="UP000799779"/>
    </source>
</evidence>
<gene>
    <name evidence="1" type="ORF">P154DRAFT_569289</name>
</gene>